<protein>
    <submittedName>
        <fullName evidence="1">Glycosyltransferase</fullName>
    </submittedName>
</protein>
<dbReference type="Proteomes" id="UP000605086">
    <property type="component" value="Unassembled WGS sequence"/>
</dbReference>
<dbReference type="PANTHER" id="PTHR46656">
    <property type="entry name" value="PUTATIVE-RELATED"/>
    <property type="match status" value="1"/>
</dbReference>
<evidence type="ECO:0000313" key="2">
    <source>
        <dbReference type="Proteomes" id="UP000605086"/>
    </source>
</evidence>
<dbReference type="RefSeq" id="WP_174470370.1">
    <property type="nucleotide sequence ID" value="NZ_WHOS01000006.1"/>
</dbReference>
<dbReference type="CDD" id="cd03801">
    <property type="entry name" value="GT4_PimA-like"/>
    <property type="match status" value="1"/>
</dbReference>
<dbReference type="Pfam" id="PF20706">
    <property type="entry name" value="GT4-conflict"/>
    <property type="match status" value="1"/>
</dbReference>
<proteinExistence type="predicted"/>
<accession>A0ABX2K9B8</accession>
<gene>
    <name evidence="1" type="ORF">GBZ48_07085</name>
</gene>
<dbReference type="SUPFAM" id="SSF53756">
    <property type="entry name" value="UDP-Glycosyltransferase/glycogen phosphorylase"/>
    <property type="match status" value="1"/>
</dbReference>
<reference evidence="1 2" key="1">
    <citation type="submission" date="2019-10" db="EMBL/GenBank/DDBJ databases">
        <title>Genome sequence of Azospirillum melinis.</title>
        <authorList>
            <person name="Ambrosini A."/>
            <person name="Sant'Anna F.H."/>
            <person name="Cassan F.D."/>
            <person name="Souza E.M."/>
            <person name="Passaglia L.M.P."/>
        </authorList>
    </citation>
    <scope>NUCLEOTIDE SEQUENCE [LARGE SCALE GENOMIC DNA]</scope>
    <source>
        <strain evidence="1 2">TMCY0552</strain>
    </source>
</reference>
<dbReference type="Gene3D" id="3.40.50.2000">
    <property type="entry name" value="Glycogen Phosphorylase B"/>
    <property type="match status" value="1"/>
</dbReference>
<dbReference type="EMBL" id="WHOS01000006">
    <property type="protein sequence ID" value="NUA99051.1"/>
    <property type="molecule type" value="Genomic_DNA"/>
</dbReference>
<keyword evidence="2" id="KW-1185">Reference proteome</keyword>
<dbReference type="PANTHER" id="PTHR46656:SF3">
    <property type="entry name" value="PUTATIVE-RELATED"/>
    <property type="match status" value="1"/>
</dbReference>
<sequence length="388" mass="42747">MEKNIALTWQLSEIHGWGLVGVHTALCLLDQGRPPLLLERPLLATLRPENRERVTALLAGYERIGAIAGQIRDRVVVIEGWTLLHALANGFTEGPTSARFRGSRNVGVIAFEDSRFDAATLERARSYDKLVVHSTYNRDLLLEQGIPDVGCAFQGIDPGELPALPPTGRFGDRFVIFSGGKLEFRKGQDIVLAAFRHFHQRHPEALLVTAWHNHWPQTSKTIAESPLTPVPPMIGENGKLRIVEWAMAHGVPPEGFVDMGFLPRHRIAAIMADCHAAVFPNRCEGATNLVAMEAMACGVPVILSANTGHLDLIHEDNCLALRNQAPVVDPTGSRRGWGESAVDEMIEQLESIYTDSAAARVRAEKARTFMHGERTWRNFANSFIQAAG</sequence>
<comment type="caution">
    <text evidence="1">The sequence shown here is derived from an EMBL/GenBank/DDBJ whole genome shotgun (WGS) entry which is preliminary data.</text>
</comment>
<name>A0ABX2K9B8_9PROT</name>
<organism evidence="1 2">
    <name type="scientific">Azospirillum melinis</name>
    <dbReference type="NCBI Taxonomy" id="328839"/>
    <lineage>
        <taxon>Bacteria</taxon>
        <taxon>Pseudomonadati</taxon>
        <taxon>Pseudomonadota</taxon>
        <taxon>Alphaproteobacteria</taxon>
        <taxon>Rhodospirillales</taxon>
        <taxon>Azospirillaceae</taxon>
        <taxon>Azospirillum</taxon>
    </lineage>
</organism>
<evidence type="ECO:0000313" key="1">
    <source>
        <dbReference type="EMBL" id="NUA99051.1"/>
    </source>
</evidence>